<dbReference type="Pfam" id="PF24894">
    <property type="entry name" value="Hexapep_GlmU"/>
    <property type="match status" value="1"/>
</dbReference>
<evidence type="ECO:0000259" key="3">
    <source>
        <dbReference type="Pfam" id="PF24894"/>
    </source>
</evidence>
<dbReference type="GO" id="GO:0005978">
    <property type="term" value="P:glycogen biosynthetic process"/>
    <property type="evidence" value="ECO:0007669"/>
    <property type="project" value="UniProtKB-KW"/>
</dbReference>
<dbReference type="PANTHER" id="PTHR43523:SF6">
    <property type="entry name" value="GLYCOGEN BIOSYNTHESIS PROTEIN GLGD"/>
    <property type="match status" value="1"/>
</dbReference>
<dbReference type="InterPro" id="IPR056818">
    <property type="entry name" value="GlmU/GlgC-like_hexapep"/>
</dbReference>
<comment type="caution">
    <text evidence="4">The sequence shown here is derived from an EMBL/GenBank/DDBJ whole genome shotgun (WGS) entry which is preliminary data.</text>
</comment>
<dbReference type="GO" id="GO:0008878">
    <property type="term" value="F:glucose-1-phosphate adenylyltransferase activity"/>
    <property type="evidence" value="ECO:0007669"/>
    <property type="project" value="InterPro"/>
</dbReference>
<proteinExistence type="inferred from homology"/>
<dbReference type="Gene3D" id="2.160.10.10">
    <property type="entry name" value="Hexapeptide repeat proteins"/>
    <property type="match status" value="1"/>
</dbReference>
<keyword evidence="2" id="KW-0320">Glycogen biosynthesis</keyword>
<dbReference type="AlphaFoldDB" id="A0A645GZ64"/>
<protein>
    <submittedName>
        <fullName evidence="4">Glycogen biosynthesis protein GlgD</fullName>
    </submittedName>
</protein>
<organism evidence="4">
    <name type="scientific">bioreactor metagenome</name>
    <dbReference type="NCBI Taxonomy" id="1076179"/>
    <lineage>
        <taxon>unclassified sequences</taxon>
        <taxon>metagenomes</taxon>
        <taxon>ecological metagenomes</taxon>
    </lineage>
</organism>
<evidence type="ECO:0000313" key="4">
    <source>
        <dbReference type="EMBL" id="MPN32101.1"/>
    </source>
</evidence>
<dbReference type="InterPro" id="IPR011831">
    <property type="entry name" value="ADP-Glc_PPase"/>
</dbReference>
<feature type="domain" description="Glucose-1-phosphate adenylyltransferase/Bifunctional protein GlmU-like C-terminal hexapeptide" evidence="3">
    <location>
        <begin position="94"/>
        <end position="162"/>
    </location>
</feature>
<accession>A0A645GZ64</accession>
<evidence type="ECO:0000256" key="2">
    <source>
        <dbReference type="ARBA" id="ARBA00023056"/>
    </source>
</evidence>
<reference evidence="4" key="1">
    <citation type="submission" date="2019-08" db="EMBL/GenBank/DDBJ databases">
        <authorList>
            <person name="Kucharzyk K."/>
            <person name="Murdoch R.W."/>
            <person name="Higgins S."/>
            <person name="Loffler F."/>
        </authorList>
    </citation>
    <scope>NUCLEOTIDE SEQUENCE</scope>
</reference>
<name>A0A645GZ64_9ZZZZ</name>
<sequence length="181" mass="20120">MKMCIMSKDLLIDLITGCAARGSADLLMDGIVKNLGKLAIYGYQYKGFMARIHSVPSYYRYNMDLLKPDKWQELFLKSGPVYTKVKDEAPVKYKESARISNAMIANGCVIEGAVENSILFRGVKVEPGAYIKDSIIMQKCRIGANVRLENVICDKDVAITAEKWLKGEANYPLVIGKGTVI</sequence>
<gene>
    <name evidence="4" type="primary">glgD_16</name>
    <name evidence="4" type="ORF">SDC9_179577</name>
</gene>
<dbReference type="Gene3D" id="3.90.550.10">
    <property type="entry name" value="Spore Coat Polysaccharide Biosynthesis Protein SpsA, Chain A"/>
    <property type="match status" value="1"/>
</dbReference>
<dbReference type="InterPro" id="IPR011004">
    <property type="entry name" value="Trimer_LpxA-like_sf"/>
</dbReference>
<evidence type="ECO:0000256" key="1">
    <source>
        <dbReference type="ARBA" id="ARBA00010443"/>
    </source>
</evidence>
<dbReference type="EMBL" id="VSSQ01083926">
    <property type="protein sequence ID" value="MPN32101.1"/>
    <property type="molecule type" value="Genomic_DNA"/>
</dbReference>
<dbReference type="PANTHER" id="PTHR43523">
    <property type="entry name" value="GLUCOSE-1-PHOSPHATE ADENYLYLTRANSFERASE-RELATED"/>
    <property type="match status" value="1"/>
</dbReference>
<dbReference type="InterPro" id="IPR029044">
    <property type="entry name" value="Nucleotide-diphossugar_trans"/>
</dbReference>
<dbReference type="SUPFAM" id="SSF51161">
    <property type="entry name" value="Trimeric LpxA-like enzymes"/>
    <property type="match status" value="1"/>
</dbReference>
<dbReference type="CDD" id="cd04651">
    <property type="entry name" value="LbH_G1P_AT_C"/>
    <property type="match status" value="1"/>
</dbReference>
<comment type="similarity">
    <text evidence="1">Belongs to the bacterial/plant glucose-1-phosphate adenylyltransferase family.</text>
</comment>